<feature type="region of interest" description="Disordered" evidence="1">
    <location>
        <begin position="346"/>
        <end position="370"/>
    </location>
</feature>
<organism evidence="2 3">
    <name type="scientific">Ktedonobacter robiniae</name>
    <dbReference type="NCBI Taxonomy" id="2778365"/>
    <lineage>
        <taxon>Bacteria</taxon>
        <taxon>Bacillati</taxon>
        <taxon>Chloroflexota</taxon>
        <taxon>Ktedonobacteria</taxon>
        <taxon>Ktedonobacterales</taxon>
        <taxon>Ktedonobacteraceae</taxon>
        <taxon>Ktedonobacter</taxon>
    </lineage>
</organism>
<feature type="region of interest" description="Disordered" evidence="1">
    <location>
        <begin position="278"/>
        <end position="297"/>
    </location>
</feature>
<proteinExistence type="predicted"/>
<name>A0ABQ3V212_9CHLR</name>
<keyword evidence="3" id="KW-1185">Reference proteome</keyword>
<sequence>MTTSQMISPIPETLKAALKEPFPPEQIDFLPKMVRRNKAGALVCRALPYANKRIYEDRLNELAFGLWSTPYVSPFQQGNKLIVPVTVTLCGVPHTDYGESFLMLKNRKGVERENENSATEAYSQGFRRACAQFLLGRYLYTLDALWLPYDGDADRIAVTEGERIAWIEKLYLKAGLPPRPTQHAVSRGAPQETTSVRQILTDHPASQEHQVQPKEPAVSPAQEHKAATMLHPESNKQATKEQRASLEKLRQRLTITTSLPQTLSYDQAAALLKDYSQQYQQRPKATPASRTQTPEHPPRVNTLFVEWIRKTVQQDAERIARICKHYQIARLEDLTHEQSLDLTHRLKQTHQKATQATTRTQPSSFPAVHQ</sequence>
<evidence type="ECO:0000313" key="3">
    <source>
        <dbReference type="Proteomes" id="UP000654345"/>
    </source>
</evidence>
<comment type="caution">
    <text evidence="2">The sequence shown here is derived from an EMBL/GenBank/DDBJ whole genome shotgun (WGS) entry which is preliminary data.</text>
</comment>
<evidence type="ECO:0000313" key="2">
    <source>
        <dbReference type="EMBL" id="GHO59189.1"/>
    </source>
</evidence>
<dbReference type="EMBL" id="BNJG01000003">
    <property type="protein sequence ID" value="GHO59189.1"/>
    <property type="molecule type" value="Genomic_DNA"/>
</dbReference>
<reference evidence="2 3" key="1">
    <citation type="journal article" date="2021" name="Int. J. Syst. Evol. Microbiol.">
        <title>Reticulibacter mediterranei gen. nov., sp. nov., within the new family Reticulibacteraceae fam. nov., and Ktedonospora formicarum gen. nov., sp. nov., Ktedonobacter robiniae sp. nov., Dictyobacter formicarum sp. nov. and Dictyobacter arantiisoli sp. nov., belonging to the class Ktedonobacteria.</title>
        <authorList>
            <person name="Yabe S."/>
            <person name="Zheng Y."/>
            <person name="Wang C.M."/>
            <person name="Sakai Y."/>
            <person name="Abe K."/>
            <person name="Yokota A."/>
            <person name="Donadio S."/>
            <person name="Cavaletti L."/>
            <person name="Monciardini P."/>
        </authorList>
    </citation>
    <scope>NUCLEOTIDE SEQUENCE [LARGE SCALE GENOMIC DNA]</scope>
    <source>
        <strain evidence="2 3">SOSP1-30</strain>
    </source>
</reference>
<evidence type="ECO:0000256" key="1">
    <source>
        <dbReference type="SAM" id="MobiDB-lite"/>
    </source>
</evidence>
<protein>
    <submittedName>
        <fullName evidence="2">Uncharacterized protein</fullName>
    </submittedName>
</protein>
<feature type="region of interest" description="Disordered" evidence="1">
    <location>
        <begin position="204"/>
        <end position="244"/>
    </location>
</feature>
<accession>A0ABQ3V212</accession>
<gene>
    <name evidence="2" type="ORF">KSB_76640</name>
</gene>
<feature type="compositionally biased region" description="Low complexity" evidence="1">
    <location>
        <begin position="351"/>
        <end position="361"/>
    </location>
</feature>
<feature type="compositionally biased region" description="Polar residues" evidence="1">
    <location>
        <begin position="278"/>
        <end position="294"/>
    </location>
</feature>
<dbReference type="RefSeq" id="WP_201375397.1">
    <property type="nucleotide sequence ID" value="NZ_BNJG01000003.1"/>
</dbReference>
<dbReference type="Proteomes" id="UP000654345">
    <property type="component" value="Unassembled WGS sequence"/>
</dbReference>